<dbReference type="Pfam" id="PF06776">
    <property type="entry name" value="IalB"/>
    <property type="match status" value="1"/>
</dbReference>
<reference evidence="1 2" key="1">
    <citation type="journal article" date="2009" name="J. Bacteriol.">
        <title>Genome sequences of three Agrobacterium biovars help elucidate the evolution of multichromosome genomes in bacteria.</title>
        <authorList>
            <person name="Slater S.C."/>
            <person name="Goldman B.S."/>
            <person name="Goodner B."/>
            <person name="Setubal J.C."/>
            <person name="Farrand S.K."/>
            <person name="Nester E.W."/>
            <person name="Burr T.J."/>
            <person name="Banta L."/>
            <person name="Dickerman A.W."/>
            <person name="Paulsen I."/>
            <person name="Otten L."/>
            <person name="Suen G."/>
            <person name="Welch R."/>
            <person name="Almeida N.F."/>
            <person name="Arnold F."/>
            <person name="Burton O.T."/>
            <person name="Du Z."/>
            <person name="Ewing A."/>
            <person name="Godsy E."/>
            <person name="Heisel S."/>
            <person name="Houmiel K.L."/>
            <person name="Jhaveri J."/>
            <person name="Lu J."/>
            <person name="Miller N.M."/>
            <person name="Norton S."/>
            <person name="Chen Q."/>
            <person name="Phoolcharoen W."/>
            <person name="Ohlin V."/>
            <person name="Ondrusek D."/>
            <person name="Pride N."/>
            <person name="Stricklin S.L."/>
            <person name="Sun J."/>
            <person name="Wheeler C."/>
            <person name="Wilson L."/>
            <person name="Zhu H."/>
            <person name="Wood D.W."/>
        </authorList>
    </citation>
    <scope>NUCLEOTIDE SEQUENCE [LARGE SCALE GENOMIC DNA]</scope>
    <source>
        <strain evidence="2">K84 / ATCC BAA-868</strain>
    </source>
</reference>
<protein>
    <submittedName>
        <fullName evidence="1">Uncharacterized protein</fullName>
    </submittedName>
</protein>
<sequence>MNKVKIGQLMSIGRRAYSNRLELWTARNRQETMFVKSFAIALSLVLAGTGIASAQTKKQAPAQAQAAAPAAPTRIQQFDAWGAYSYQAGAGKVCYVLSVPTTKMPATGIDHGDNFFIVSQRPGQNISYEPQAMMGYPLKDNSKVDVVIDNKTFVMFTKDKAAWVENAAQEPALVAALKSGHSLKVTATSKRGTGTTYTYSLKGVTAALKQIENCK</sequence>
<dbReference type="InterPro" id="IPR010642">
    <property type="entry name" value="Invasion_prot_B"/>
</dbReference>
<dbReference type="KEGG" id="ara:Arad_4379"/>
<dbReference type="AlphaFoldDB" id="B9JCJ0"/>
<dbReference type="eggNOG" id="COG5342">
    <property type="taxonomic scope" value="Bacteria"/>
</dbReference>
<dbReference type="STRING" id="311403.Arad_4379"/>
<dbReference type="HOGENOM" id="CLU_100562_2_0_5"/>
<evidence type="ECO:0000313" key="1">
    <source>
        <dbReference type="EMBL" id="ACM28101.1"/>
    </source>
</evidence>
<dbReference type="InterPro" id="IPR038696">
    <property type="entry name" value="IalB_sf"/>
</dbReference>
<name>B9JCJ0_RHIR8</name>
<dbReference type="Gene3D" id="2.60.40.1880">
    <property type="entry name" value="Invasion associated locus B (IalB) protein"/>
    <property type="match status" value="1"/>
</dbReference>
<dbReference type="EMBL" id="CP000628">
    <property type="protein sequence ID" value="ACM28101.1"/>
    <property type="molecule type" value="Genomic_DNA"/>
</dbReference>
<evidence type="ECO:0000313" key="2">
    <source>
        <dbReference type="Proteomes" id="UP000001600"/>
    </source>
</evidence>
<dbReference type="Proteomes" id="UP000001600">
    <property type="component" value="Chromosome 1"/>
</dbReference>
<organism evidence="1 2">
    <name type="scientific">Rhizobium rhizogenes (strain K84 / ATCC BAA-868)</name>
    <name type="common">Agrobacterium radiobacter</name>
    <dbReference type="NCBI Taxonomy" id="311403"/>
    <lineage>
        <taxon>Bacteria</taxon>
        <taxon>Pseudomonadati</taxon>
        <taxon>Pseudomonadota</taxon>
        <taxon>Alphaproteobacteria</taxon>
        <taxon>Hyphomicrobiales</taxon>
        <taxon>Rhizobiaceae</taxon>
        <taxon>Rhizobium/Agrobacterium group</taxon>
        <taxon>Rhizobium</taxon>
    </lineage>
</organism>
<accession>B9JCJ0</accession>
<proteinExistence type="predicted"/>
<gene>
    <name evidence="1" type="ordered locus">Arad_4379</name>
</gene>